<feature type="region of interest" description="Disordered" evidence="2">
    <location>
        <begin position="147"/>
        <end position="250"/>
    </location>
</feature>
<dbReference type="SMART" id="SM00401">
    <property type="entry name" value="ZnF_GATA"/>
    <property type="match status" value="1"/>
</dbReference>
<dbReference type="InterPro" id="IPR051647">
    <property type="entry name" value="Mediator_comp_sub12"/>
</dbReference>
<keyword evidence="1" id="KW-0479">Metal-binding</keyword>
<dbReference type="GO" id="GO:0045944">
    <property type="term" value="P:positive regulation of transcription by RNA polymerase II"/>
    <property type="evidence" value="ECO:0007669"/>
    <property type="project" value="TreeGrafter"/>
</dbReference>
<dbReference type="GO" id="GO:0016592">
    <property type="term" value="C:mediator complex"/>
    <property type="evidence" value="ECO:0007669"/>
    <property type="project" value="TreeGrafter"/>
</dbReference>
<dbReference type="GO" id="GO:0043565">
    <property type="term" value="F:sequence-specific DNA binding"/>
    <property type="evidence" value="ECO:0007669"/>
    <property type="project" value="InterPro"/>
</dbReference>
<dbReference type="SUPFAM" id="SSF57716">
    <property type="entry name" value="Glucocorticoid receptor-like (DNA-binding domain)"/>
    <property type="match status" value="1"/>
</dbReference>
<dbReference type="PROSITE" id="PS50114">
    <property type="entry name" value="GATA_ZN_FINGER_2"/>
    <property type="match status" value="1"/>
</dbReference>
<keyword evidence="5" id="KW-1185">Reference proteome</keyword>
<dbReference type="InterPro" id="IPR058986">
    <property type="entry name" value="Swc3_C"/>
</dbReference>
<feature type="domain" description="GATA-type" evidence="3">
    <location>
        <begin position="482"/>
        <end position="516"/>
    </location>
</feature>
<dbReference type="GO" id="GO:0003713">
    <property type="term" value="F:transcription coactivator activity"/>
    <property type="evidence" value="ECO:0007669"/>
    <property type="project" value="TreeGrafter"/>
</dbReference>
<dbReference type="InterPro" id="IPR013088">
    <property type="entry name" value="Znf_NHR/GATA"/>
</dbReference>
<evidence type="ECO:0000256" key="1">
    <source>
        <dbReference type="PROSITE-ProRule" id="PRU00094"/>
    </source>
</evidence>
<evidence type="ECO:0000313" key="4">
    <source>
        <dbReference type="EMBL" id="ORZ17937.1"/>
    </source>
</evidence>
<dbReference type="EMBL" id="MCGE01000009">
    <property type="protein sequence ID" value="ORZ17937.1"/>
    <property type="molecule type" value="Genomic_DNA"/>
</dbReference>
<feature type="compositionally biased region" description="Basic residues" evidence="2">
    <location>
        <begin position="588"/>
        <end position="598"/>
    </location>
</feature>
<dbReference type="OrthoDB" id="2162994at2759"/>
<name>A0A1X2IK91_9FUNG</name>
<dbReference type="CDD" id="cd00202">
    <property type="entry name" value="ZnF_GATA"/>
    <property type="match status" value="1"/>
</dbReference>
<gene>
    <name evidence="4" type="ORF">BCR42DRAFT_412803</name>
</gene>
<feature type="compositionally biased region" description="Low complexity" evidence="2">
    <location>
        <begin position="150"/>
        <end position="186"/>
    </location>
</feature>
<organism evidence="4 5">
    <name type="scientific">Absidia repens</name>
    <dbReference type="NCBI Taxonomy" id="90262"/>
    <lineage>
        <taxon>Eukaryota</taxon>
        <taxon>Fungi</taxon>
        <taxon>Fungi incertae sedis</taxon>
        <taxon>Mucoromycota</taxon>
        <taxon>Mucoromycotina</taxon>
        <taxon>Mucoromycetes</taxon>
        <taxon>Mucorales</taxon>
        <taxon>Cunninghamellaceae</taxon>
        <taxon>Absidia</taxon>
    </lineage>
</organism>
<reference evidence="4 5" key="1">
    <citation type="submission" date="2016-07" db="EMBL/GenBank/DDBJ databases">
        <title>Pervasive Adenine N6-methylation of Active Genes in Fungi.</title>
        <authorList>
            <consortium name="DOE Joint Genome Institute"/>
            <person name="Mondo S.J."/>
            <person name="Dannebaum R.O."/>
            <person name="Kuo R.C."/>
            <person name="Labutti K."/>
            <person name="Haridas S."/>
            <person name="Kuo A."/>
            <person name="Salamov A."/>
            <person name="Ahrendt S.R."/>
            <person name="Lipzen A."/>
            <person name="Sullivan W."/>
            <person name="Andreopoulos W.B."/>
            <person name="Clum A."/>
            <person name="Lindquist E."/>
            <person name="Daum C."/>
            <person name="Ramamoorthy G.K."/>
            <person name="Gryganskyi A."/>
            <person name="Culley D."/>
            <person name="Magnuson J.K."/>
            <person name="James T.Y."/>
            <person name="O'Malley M.A."/>
            <person name="Stajich J.E."/>
            <person name="Spatafora J.W."/>
            <person name="Visel A."/>
            <person name="Grigoriev I.V."/>
        </authorList>
    </citation>
    <scope>NUCLEOTIDE SEQUENCE [LARGE SCALE GENOMIC DNA]</scope>
    <source>
        <strain evidence="4 5">NRRL 1336</strain>
    </source>
</reference>
<proteinExistence type="predicted"/>
<feature type="compositionally biased region" description="Low complexity" evidence="2">
    <location>
        <begin position="204"/>
        <end position="242"/>
    </location>
</feature>
<sequence>MSSSAISAAKRRTETALKNYKIPTSTNRAEPSQDTLNDQVLLSLLQSRLTWSTNVFTKYRPDPEQQPKRSTVIRRRFPMMVELGQATLELGPHLFYETSFYEAVRSDSWLSLGKVAGVDGLDAYETKPLEAVVPPKVDETIAANNNTDTQQQQEQQEHQPQQQEQQSQQQEQLPQQQEQLPQQQQQKVGNGNDKSELENEMDITTTDLTTQSTSRVTSSTNGVDSQTTTDQSSLDTTDITQSASTDTNNAVIQDATPALSSSDPNDKAPDDCLIYRDIVIEFKDQPSERYLFPKDAIMQVLEDSVTAKFSFMLPLDRTCADYFFWDANKKLQHFGDQSSIPEIKAMSTSTIPNTTDPATTAITDKQNYQPVNIRLLDASTAIIDALRSTIHNPDQVRTKMISQMQKVPDRAYLDYSISKSEQQAIHDLIHRVHTQPDIISGPIAAEKKRNEIGLAIKLGKRPETDQHEAEPPKTKQHIPGKEDEFRKCVYCSTRYTVMWRKGPAGEGTLCNGCGILWLQGKILIGAPVISKEEERQQIKERWRIASRKREQEEWAWKQQRIKEEQEAVIKEEQETAHRMELCIKAKKRRALSSHRHNTVKANGGSQPSIPPTQQQTAPAIPPYAPMPTSFDHQHHIIATNGHTGAGIGMVAAQMAHQQHQNAQMQNPNHNTQQVMPNVQTQPLVAPLSNSAPTPITAAAAASTTTTTTTTTAAIQPSPTPTQEQPPASSSSYHIFDLPQIPLPTLCIELPHNTMFSHPNCTVALSHQKQFSIQLTKDNVSITVHIPRQALAAATKFEILGQLDSAGRDILLMSCTPEDVGRGPGVPLEAFGSVLYDPKDPDRRLNIRFLEKIDALGGPVVKKILECWLAEK</sequence>
<keyword evidence="1" id="KW-0862">Zinc</keyword>
<dbReference type="Gene3D" id="3.30.50.10">
    <property type="entry name" value="Erythroid Transcription Factor GATA-1, subunit A"/>
    <property type="match status" value="1"/>
</dbReference>
<dbReference type="PANTHER" id="PTHR46007:SF8">
    <property type="entry name" value="C2H2-TYPE DOMAIN-CONTAINING PROTEIN"/>
    <property type="match status" value="1"/>
</dbReference>
<dbReference type="Pfam" id="PF00320">
    <property type="entry name" value="GATA"/>
    <property type="match status" value="1"/>
</dbReference>
<feature type="compositionally biased region" description="Low complexity" evidence="2">
    <location>
        <begin position="605"/>
        <end position="618"/>
    </location>
</feature>
<dbReference type="AlphaFoldDB" id="A0A1X2IK91"/>
<evidence type="ECO:0000313" key="5">
    <source>
        <dbReference type="Proteomes" id="UP000193560"/>
    </source>
</evidence>
<keyword evidence="1" id="KW-0863">Zinc-finger</keyword>
<evidence type="ECO:0000256" key="2">
    <source>
        <dbReference type="SAM" id="MobiDB-lite"/>
    </source>
</evidence>
<dbReference type="Pfam" id="PF26242">
    <property type="entry name" value="Swc3_C"/>
    <property type="match status" value="1"/>
</dbReference>
<dbReference type="InterPro" id="IPR000679">
    <property type="entry name" value="Znf_GATA"/>
</dbReference>
<dbReference type="STRING" id="90262.A0A1X2IK91"/>
<dbReference type="Proteomes" id="UP000193560">
    <property type="component" value="Unassembled WGS sequence"/>
</dbReference>
<evidence type="ECO:0000259" key="3">
    <source>
        <dbReference type="PROSITE" id="PS50114"/>
    </source>
</evidence>
<feature type="region of interest" description="Disordered" evidence="2">
    <location>
        <begin position="588"/>
        <end position="629"/>
    </location>
</feature>
<protein>
    <recommendedName>
        <fullName evidence="3">GATA-type domain-containing protein</fullName>
    </recommendedName>
</protein>
<dbReference type="GO" id="GO:0008270">
    <property type="term" value="F:zinc ion binding"/>
    <property type="evidence" value="ECO:0007669"/>
    <property type="project" value="UniProtKB-KW"/>
</dbReference>
<accession>A0A1X2IK91</accession>
<dbReference type="PANTHER" id="PTHR46007">
    <property type="entry name" value="MEDIATOR OF RNA POLYMERASE II TRANSCRIPTION SUBUNIT 12"/>
    <property type="match status" value="1"/>
</dbReference>
<comment type="caution">
    <text evidence="4">The sequence shown here is derived from an EMBL/GenBank/DDBJ whole genome shotgun (WGS) entry which is preliminary data.</text>
</comment>
<feature type="region of interest" description="Disordered" evidence="2">
    <location>
        <begin position="701"/>
        <end position="730"/>
    </location>
</feature>